<proteinExistence type="predicted"/>
<feature type="active site" description="Acyl-thioester intermediate" evidence="2">
    <location>
        <position position="223"/>
    </location>
</feature>
<accession>A0A562J2Z7</accession>
<dbReference type="AlphaFoldDB" id="A0A562J2Z7"/>
<protein>
    <submittedName>
        <fullName evidence="3">LPXTG-site transpeptidase (Sortase) family protein</fullName>
    </submittedName>
</protein>
<dbReference type="Proteomes" id="UP000315343">
    <property type="component" value="Unassembled WGS sequence"/>
</dbReference>
<keyword evidence="1" id="KW-0378">Hydrolase</keyword>
<dbReference type="GO" id="GO:0016787">
    <property type="term" value="F:hydrolase activity"/>
    <property type="evidence" value="ECO:0007669"/>
    <property type="project" value="UniProtKB-KW"/>
</dbReference>
<feature type="active site" description="Proton donor/acceptor" evidence="2">
    <location>
        <position position="162"/>
    </location>
</feature>
<keyword evidence="4" id="KW-1185">Reference proteome</keyword>
<reference evidence="3 4" key="1">
    <citation type="submission" date="2019-07" db="EMBL/GenBank/DDBJ databases">
        <title>Genomic Encyclopedia of Type Strains, Phase I: the one thousand microbial genomes (KMG-I) project.</title>
        <authorList>
            <person name="Kyrpides N."/>
        </authorList>
    </citation>
    <scope>NUCLEOTIDE SEQUENCE [LARGE SCALE GENOMIC DNA]</scope>
    <source>
        <strain evidence="3 4">DSM 13558</strain>
    </source>
</reference>
<evidence type="ECO:0000313" key="3">
    <source>
        <dbReference type="EMBL" id="TWH77661.1"/>
    </source>
</evidence>
<dbReference type="NCBIfam" id="TIGR01076">
    <property type="entry name" value="sortase_fam"/>
    <property type="match status" value="1"/>
</dbReference>
<dbReference type="EMBL" id="VLKH01000013">
    <property type="protein sequence ID" value="TWH77661.1"/>
    <property type="molecule type" value="Genomic_DNA"/>
</dbReference>
<organism evidence="3 4">
    <name type="scientific">Sedimentibacter saalensis</name>
    <dbReference type="NCBI Taxonomy" id="130788"/>
    <lineage>
        <taxon>Bacteria</taxon>
        <taxon>Bacillati</taxon>
        <taxon>Bacillota</taxon>
        <taxon>Tissierellia</taxon>
        <taxon>Sedimentibacter</taxon>
    </lineage>
</organism>
<evidence type="ECO:0000256" key="1">
    <source>
        <dbReference type="ARBA" id="ARBA00022801"/>
    </source>
</evidence>
<dbReference type="InterPro" id="IPR005754">
    <property type="entry name" value="Sortase"/>
</dbReference>
<dbReference type="RefSeq" id="WP_170226283.1">
    <property type="nucleotide sequence ID" value="NZ_VLKH01000013.1"/>
</dbReference>
<sequence length="247" mass="27975">MRKYLSRILITAGLIIIGIALYQKVNTIYYQNKLMNEYDEYISTLKNQGTNEIEELIDDVLVETDDDILEANLLVPETEEAKEIDNSEENNIAEPEGVENSKPDLVKLFENKEISGIIEIPKINVSAAILEGTDDSALKYAVGHYPGTVQPGEDGNSVLLGHRNYVYGHFFRKLDKLEAGDRVVIKKDENIYTYVIYESFVVKPEDTWVLDKTSDSIITMITCTPIGTYTDRLVVRGELLEEKENQS</sequence>
<dbReference type="InterPro" id="IPR023365">
    <property type="entry name" value="Sortase_dom-sf"/>
</dbReference>
<gene>
    <name evidence="3" type="ORF">LY60_03428</name>
</gene>
<dbReference type="InterPro" id="IPR042000">
    <property type="entry name" value="Sortase_D_2"/>
</dbReference>
<dbReference type="Pfam" id="PF04203">
    <property type="entry name" value="Sortase"/>
    <property type="match status" value="1"/>
</dbReference>
<dbReference type="Gene3D" id="2.40.260.10">
    <property type="entry name" value="Sortase"/>
    <property type="match status" value="1"/>
</dbReference>
<evidence type="ECO:0000256" key="2">
    <source>
        <dbReference type="PIRSR" id="PIRSR605754-1"/>
    </source>
</evidence>
<evidence type="ECO:0000313" key="4">
    <source>
        <dbReference type="Proteomes" id="UP000315343"/>
    </source>
</evidence>
<comment type="caution">
    <text evidence="3">The sequence shown here is derived from an EMBL/GenBank/DDBJ whole genome shotgun (WGS) entry which is preliminary data.</text>
</comment>
<dbReference type="SUPFAM" id="SSF63817">
    <property type="entry name" value="Sortase"/>
    <property type="match status" value="1"/>
</dbReference>
<dbReference type="CDD" id="cd06166">
    <property type="entry name" value="Sortase_D_2"/>
    <property type="match status" value="1"/>
</dbReference>
<name>A0A562J2Z7_9FIRM</name>